<keyword evidence="3" id="KW-1185">Reference proteome</keyword>
<organism evidence="2 3">
    <name type="scientific">Austropuccinia psidii MF-1</name>
    <dbReference type="NCBI Taxonomy" id="1389203"/>
    <lineage>
        <taxon>Eukaryota</taxon>
        <taxon>Fungi</taxon>
        <taxon>Dikarya</taxon>
        <taxon>Basidiomycota</taxon>
        <taxon>Pucciniomycotina</taxon>
        <taxon>Pucciniomycetes</taxon>
        <taxon>Pucciniales</taxon>
        <taxon>Sphaerophragmiaceae</taxon>
        <taxon>Austropuccinia</taxon>
    </lineage>
</organism>
<protein>
    <submittedName>
        <fullName evidence="2">Uncharacterized protein</fullName>
    </submittedName>
</protein>
<evidence type="ECO:0000313" key="2">
    <source>
        <dbReference type="EMBL" id="MBW0462019.1"/>
    </source>
</evidence>
<evidence type="ECO:0000313" key="3">
    <source>
        <dbReference type="Proteomes" id="UP000765509"/>
    </source>
</evidence>
<dbReference type="EMBL" id="AVOT02000262">
    <property type="protein sequence ID" value="MBW0462019.1"/>
    <property type="molecule type" value="Genomic_DNA"/>
</dbReference>
<comment type="caution">
    <text evidence="2">The sequence shown here is derived from an EMBL/GenBank/DDBJ whole genome shotgun (WGS) entry which is preliminary data.</text>
</comment>
<name>A0A9Q3BB41_9BASI</name>
<reference evidence="2" key="1">
    <citation type="submission" date="2021-03" db="EMBL/GenBank/DDBJ databases">
        <title>Draft genome sequence of rust myrtle Austropuccinia psidii MF-1, a brazilian biotype.</title>
        <authorList>
            <person name="Quecine M.C."/>
            <person name="Pachon D.M.R."/>
            <person name="Bonatelli M.L."/>
            <person name="Correr F.H."/>
            <person name="Franceschini L.M."/>
            <person name="Leite T.F."/>
            <person name="Margarido G.R.A."/>
            <person name="Almeida C.A."/>
            <person name="Ferrarezi J.A."/>
            <person name="Labate C.A."/>
        </authorList>
    </citation>
    <scope>NUCLEOTIDE SEQUENCE</scope>
    <source>
        <strain evidence="2">MF-1</strain>
    </source>
</reference>
<gene>
    <name evidence="2" type="ORF">O181_001734</name>
</gene>
<dbReference type="Proteomes" id="UP000765509">
    <property type="component" value="Unassembled WGS sequence"/>
</dbReference>
<proteinExistence type="predicted"/>
<sequence>MSVSRQCQLSHVSHENVTQSPSPFQHYLQCLGNFTSLASASPMLCMLMRPHHPPDETPTLPPHLRPHHSLRFHTPALTILMLVYCPPDMPPTLLMILMLVESPPNMPPTALMILTLV</sequence>
<accession>A0A9Q3BB41</accession>
<dbReference type="AlphaFoldDB" id="A0A9Q3BB41"/>
<feature type="region of interest" description="Disordered" evidence="1">
    <location>
        <begin position="1"/>
        <end position="20"/>
    </location>
</feature>
<evidence type="ECO:0000256" key="1">
    <source>
        <dbReference type="SAM" id="MobiDB-lite"/>
    </source>
</evidence>